<dbReference type="EMBL" id="GG657454">
    <property type="protein sequence ID" value="OAT08323.1"/>
    <property type="molecule type" value="Genomic_DNA"/>
</dbReference>
<dbReference type="AlphaFoldDB" id="A0A179UKI2"/>
<dbReference type="PANTHER" id="PTHR37490">
    <property type="entry name" value="EXPRESSED PROTEIN"/>
    <property type="match status" value="1"/>
</dbReference>
<gene>
    <name evidence="3" type="ORF">BDBG_04284</name>
</gene>
<keyword evidence="4" id="KW-1185">Reference proteome</keyword>
<dbReference type="OrthoDB" id="426718at2759"/>
<evidence type="ECO:0000313" key="4">
    <source>
        <dbReference type="Proteomes" id="UP000002038"/>
    </source>
</evidence>
<dbReference type="GeneID" id="8504814"/>
<dbReference type="VEuPathDB" id="FungiDB:BDBG_04284"/>
<keyword evidence="2" id="KW-0812">Transmembrane</keyword>
<accession>A0A179UKI2</accession>
<dbReference type="InterPro" id="IPR021838">
    <property type="entry name" value="DUF3431"/>
</dbReference>
<evidence type="ECO:0000256" key="1">
    <source>
        <dbReference type="SAM" id="MobiDB-lite"/>
    </source>
</evidence>
<dbReference type="Proteomes" id="UP000002038">
    <property type="component" value="Unassembled WGS sequence"/>
</dbReference>
<dbReference type="RefSeq" id="XP_031578220.1">
    <property type="nucleotide sequence ID" value="XM_031721608.1"/>
</dbReference>
<name>A0A179UKI2_BLAGS</name>
<feature type="transmembrane region" description="Helical" evidence="2">
    <location>
        <begin position="12"/>
        <end position="28"/>
    </location>
</feature>
<evidence type="ECO:0000256" key="2">
    <source>
        <dbReference type="SAM" id="Phobius"/>
    </source>
</evidence>
<dbReference type="PANTHER" id="PTHR37490:SF3">
    <property type="entry name" value="DUF3431 DOMAIN CONTAINING PROTEIN"/>
    <property type="match status" value="1"/>
</dbReference>
<proteinExistence type="predicted"/>
<keyword evidence="2" id="KW-1133">Transmembrane helix</keyword>
<dbReference type="Pfam" id="PF11913">
    <property type="entry name" value="DUF3431"/>
    <property type="match status" value="1"/>
</dbReference>
<organism evidence="3 4">
    <name type="scientific">Blastomyces gilchristii (strain SLH14081)</name>
    <name type="common">Blastomyces dermatitidis</name>
    <dbReference type="NCBI Taxonomy" id="559298"/>
    <lineage>
        <taxon>Eukaryota</taxon>
        <taxon>Fungi</taxon>
        <taxon>Dikarya</taxon>
        <taxon>Ascomycota</taxon>
        <taxon>Pezizomycotina</taxon>
        <taxon>Eurotiomycetes</taxon>
        <taxon>Eurotiomycetidae</taxon>
        <taxon>Onygenales</taxon>
        <taxon>Ajellomycetaceae</taxon>
        <taxon>Blastomyces</taxon>
    </lineage>
</organism>
<protein>
    <submittedName>
        <fullName evidence="3">Uncharacterized protein</fullName>
    </submittedName>
</protein>
<sequence>MYSRPLALVRRPFALLTILAFLVTLSWYRHVARNHRNFAGPLIEHASEEKAPTRGYFSHFSPGVPKPPGSHYSRALIIPRLQKEDVSWISSQVQHVQQFVYVVDDPSATLHPPANKGNEAMVYLTYLIDHYDNLPDIMIFMHSHGNSWHNEEPLDFKAAELINRLSSERVMRDGYMNLRCNWGPGCPDWIHPEKEEADPSKPEEAILAKAWSELFPFAEVPTVLSQACCAQFAVSRERARAIPRSRYVFYRDWILRTELQNYISGRVWEYLWQVVFTGKNVFCPAQHACYCDGFGVCFGGAKGLDEYFDLARQRRAKEWELFKWKELSKEIQEAIEKGLSDEEIQKLEKPEPGRDEVLEREIEDKKQELAKMVEQAKERGKDPRIRAEEAGRVWKEGDGF</sequence>
<dbReference type="KEGG" id="bgh:BDBG_04284"/>
<keyword evidence="2" id="KW-0472">Membrane</keyword>
<feature type="region of interest" description="Disordered" evidence="1">
    <location>
        <begin position="373"/>
        <end position="400"/>
    </location>
</feature>
<reference evidence="4" key="1">
    <citation type="journal article" date="2015" name="PLoS Genet.">
        <title>The dynamic genome and transcriptome of the human fungal pathogen Blastomyces and close relative Emmonsia.</title>
        <authorList>
            <person name="Munoz J.F."/>
            <person name="Gauthier G.M."/>
            <person name="Desjardins C.A."/>
            <person name="Gallo J.E."/>
            <person name="Holder J."/>
            <person name="Sullivan T.D."/>
            <person name="Marty A.J."/>
            <person name="Carmen J.C."/>
            <person name="Chen Z."/>
            <person name="Ding L."/>
            <person name="Gujja S."/>
            <person name="Magrini V."/>
            <person name="Misas E."/>
            <person name="Mitreva M."/>
            <person name="Priest M."/>
            <person name="Saif S."/>
            <person name="Whiston E.A."/>
            <person name="Young S."/>
            <person name="Zeng Q."/>
            <person name="Goldman W.E."/>
            <person name="Mardis E.R."/>
            <person name="Taylor J.W."/>
            <person name="McEwen J.G."/>
            <person name="Clay O.K."/>
            <person name="Klein B.S."/>
            <person name="Cuomo C.A."/>
        </authorList>
    </citation>
    <scope>NUCLEOTIDE SEQUENCE [LARGE SCALE GENOMIC DNA]</scope>
    <source>
        <strain evidence="4">SLH14081</strain>
    </source>
</reference>
<evidence type="ECO:0000313" key="3">
    <source>
        <dbReference type="EMBL" id="OAT08323.1"/>
    </source>
</evidence>